<dbReference type="GO" id="GO:0005656">
    <property type="term" value="C:nuclear pre-replicative complex"/>
    <property type="evidence" value="ECO:0007669"/>
    <property type="project" value="TreeGrafter"/>
</dbReference>
<dbReference type="InterPro" id="IPR001680">
    <property type="entry name" value="WD40_rpt"/>
</dbReference>
<dbReference type="InterPro" id="IPR036322">
    <property type="entry name" value="WD40_repeat_dom_sf"/>
</dbReference>
<dbReference type="InterPro" id="IPR015943">
    <property type="entry name" value="WD40/YVTN_repeat-like_dom_sf"/>
</dbReference>
<dbReference type="GO" id="GO:0006364">
    <property type="term" value="P:rRNA processing"/>
    <property type="evidence" value="ECO:0007669"/>
    <property type="project" value="TreeGrafter"/>
</dbReference>
<keyword evidence="1 3" id="KW-0853">WD repeat</keyword>
<dbReference type="InterPro" id="IPR045227">
    <property type="entry name" value="WDR18/Ipi3/RID3"/>
</dbReference>
<dbReference type="OrthoDB" id="756370at2759"/>
<dbReference type="PROSITE" id="PS50082">
    <property type="entry name" value="WD_REPEATS_2"/>
    <property type="match status" value="1"/>
</dbReference>
<dbReference type="PROSITE" id="PS00678">
    <property type="entry name" value="WD_REPEATS_1"/>
    <property type="match status" value="1"/>
</dbReference>
<evidence type="ECO:0000256" key="2">
    <source>
        <dbReference type="ARBA" id="ARBA00022737"/>
    </source>
</evidence>
<proteinExistence type="predicted"/>
<dbReference type="Gene3D" id="2.130.10.10">
    <property type="entry name" value="YVTN repeat-like/Quinoprotein amine dehydrogenase"/>
    <property type="match status" value="2"/>
</dbReference>
<dbReference type="Proteomes" id="UP000324800">
    <property type="component" value="Unassembled WGS sequence"/>
</dbReference>
<reference evidence="4 5" key="1">
    <citation type="submission" date="2019-03" db="EMBL/GenBank/DDBJ databases">
        <title>Single cell metagenomics reveals metabolic interactions within the superorganism composed of flagellate Streblomastix strix and complex community of Bacteroidetes bacteria on its surface.</title>
        <authorList>
            <person name="Treitli S.C."/>
            <person name="Kolisko M."/>
            <person name="Husnik F."/>
            <person name="Keeling P."/>
            <person name="Hampl V."/>
        </authorList>
    </citation>
    <scope>NUCLEOTIDE SEQUENCE [LARGE SCALE GENOMIC DNA]</scope>
    <source>
        <strain evidence="4">ST1C</strain>
    </source>
</reference>
<dbReference type="PANTHER" id="PTHR18763:SF0">
    <property type="entry name" value="WD REPEAT-CONTAINING PROTEIN 18"/>
    <property type="match status" value="1"/>
</dbReference>
<evidence type="ECO:0000256" key="3">
    <source>
        <dbReference type="PROSITE-ProRule" id="PRU00221"/>
    </source>
</evidence>
<sequence length="486" mass="53095">MLCLAFSTDNQAIHVFSPSTGSILTSFKENKCKAQCLLATDAILLAAQSSTVDNTKKQILNLWSYEQAQPLTRIILPEQVSCITGTPSGLFLAVGTTKGSVYFWDMTTGKLLCNIQTHFCEISSIALAPDCSSLIAGGVDGFVCILNQEDLFCIYQTSSQTAPQNFPAHSLAVTQPQCFAMDSSLQSTIFVGCTNGSLFIVNFDVIDILSLPTSEMNFVGKSNQHNILPPIVTSQQLITKLPAPLLSLCCSDDGCTVVTSSSDGIIRVWDIPSLTCIHSLSLYVQDNQQGNSIQTSQQLSKSSYFSNKMTKNVFVTCLSSIPAVTTLIMSGKVPQIPELQEIGQEQISKSTSSTSSLSHLSGIPKALQVSTPKGHRSMVLPLLRNTNSVPERIPYFCPSFIQQFHSTDDGYSNENENMLNTYSLYSNCSDQTDYIPSDNLSATSIDIITSQKQIEDQKQDAKKLPQQQQTNKSIDQVFSQLIDKFL</sequence>
<evidence type="ECO:0000313" key="4">
    <source>
        <dbReference type="EMBL" id="KAA6402360.1"/>
    </source>
</evidence>
<dbReference type="AlphaFoldDB" id="A0A5J4X587"/>
<name>A0A5J4X587_9EUKA</name>
<comment type="caution">
    <text evidence="4">The sequence shown here is derived from an EMBL/GenBank/DDBJ whole genome shotgun (WGS) entry which is preliminary data.</text>
</comment>
<evidence type="ECO:0000256" key="1">
    <source>
        <dbReference type="ARBA" id="ARBA00022574"/>
    </source>
</evidence>
<keyword evidence="2" id="KW-0677">Repeat</keyword>
<dbReference type="PANTHER" id="PTHR18763">
    <property type="entry name" value="WD-REPEAT PROTEIN 18"/>
    <property type="match status" value="1"/>
</dbReference>
<dbReference type="GO" id="GO:0120330">
    <property type="term" value="C:rixosome complex"/>
    <property type="evidence" value="ECO:0007669"/>
    <property type="project" value="TreeGrafter"/>
</dbReference>
<accession>A0A5J4X587</accession>
<dbReference type="SMART" id="SM00320">
    <property type="entry name" value="WD40"/>
    <property type="match status" value="3"/>
</dbReference>
<feature type="repeat" description="WD" evidence="3">
    <location>
        <begin position="251"/>
        <end position="279"/>
    </location>
</feature>
<dbReference type="SUPFAM" id="SSF50978">
    <property type="entry name" value="WD40 repeat-like"/>
    <property type="match status" value="1"/>
</dbReference>
<organism evidence="4 5">
    <name type="scientific">Streblomastix strix</name>
    <dbReference type="NCBI Taxonomy" id="222440"/>
    <lineage>
        <taxon>Eukaryota</taxon>
        <taxon>Metamonada</taxon>
        <taxon>Preaxostyla</taxon>
        <taxon>Oxymonadida</taxon>
        <taxon>Streblomastigidae</taxon>
        <taxon>Streblomastix</taxon>
    </lineage>
</organism>
<dbReference type="Pfam" id="PF00400">
    <property type="entry name" value="WD40"/>
    <property type="match status" value="2"/>
</dbReference>
<dbReference type="GO" id="GO:0006261">
    <property type="term" value="P:DNA-templated DNA replication"/>
    <property type="evidence" value="ECO:0007669"/>
    <property type="project" value="TreeGrafter"/>
</dbReference>
<evidence type="ECO:0000313" key="5">
    <source>
        <dbReference type="Proteomes" id="UP000324800"/>
    </source>
</evidence>
<dbReference type="EMBL" id="SNRW01000247">
    <property type="protein sequence ID" value="KAA6402360.1"/>
    <property type="molecule type" value="Genomic_DNA"/>
</dbReference>
<dbReference type="InterPro" id="IPR019775">
    <property type="entry name" value="WD40_repeat_CS"/>
</dbReference>
<gene>
    <name evidence="4" type="ORF">EZS28_002111</name>
</gene>
<protein>
    <submittedName>
        <fullName evidence="4">Uncharacterized protein</fullName>
    </submittedName>
</protein>